<evidence type="ECO:0000313" key="1">
    <source>
        <dbReference type="EMBL" id="QCD89441.1"/>
    </source>
</evidence>
<dbReference type="AlphaFoldDB" id="A0A4D6LLH4"/>
<evidence type="ECO:0000313" key="2">
    <source>
        <dbReference type="Proteomes" id="UP000501690"/>
    </source>
</evidence>
<accession>A0A4D6LLH4</accession>
<protein>
    <submittedName>
        <fullName evidence="1">Uncharacterized protein</fullName>
    </submittedName>
</protein>
<proteinExistence type="predicted"/>
<sequence>MTVVASCGAQSTFSSDSRSVDLHQQRVGVVVHTMSSVHVVANLVRFIVVAGVWGYSDESAMALCSHGQGADARCWRVRERVWCCLGK</sequence>
<dbReference type="Proteomes" id="UP000501690">
    <property type="component" value="Linkage Group LG4"/>
</dbReference>
<gene>
    <name evidence="1" type="ORF">DEO72_LG4g385</name>
</gene>
<keyword evidence="2" id="KW-1185">Reference proteome</keyword>
<name>A0A4D6LLH4_VIGUN</name>
<reference evidence="1 2" key="1">
    <citation type="submission" date="2019-04" db="EMBL/GenBank/DDBJ databases">
        <title>An improved genome assembly and genetic linkage map for asparagus bean, Vigna unguiculata ssp. sesquipedialis.</title>
        <authorList>
            <person name="Xia Q."/>
            <person name="Zhang R."/>
            <person name="Dong Y."/>
        </authorList>
    </citation>
    <scope>NUCLEOTIDE SEQUENCE [LARGE SCALE GENOMIC DNA]</scope>
    <source>
        <tissue evidence="1">Leaf</tissue>
    </source>
</reference>
<dbReference type="EMBL" id="CP039348">
    <property type="protein sequence ID" value="QCD89441.1"/>
    <property type="molecule type" value="Genomic_DNA"/>
</dbReference>
<organism evidence="1 2">
    <name type="scientific">Vigna unguiculata</name>
    <name type="common">Cowpea</name>
    <dbReference type="NCBI Taxonomy" id="3917"/>
    <lineage>
        <taxon>Eukaryota</taxon>
        <taxon>Viridiplantae</taxon>
        <taxon>Streptophyta</taxon>
        <taxon>Embryophyta</taxon>
        <taxon>Tracheophyta</taxon>
        <taxon>Spermatophyta</taxon>
        <taxon>Magnoliopsida</taxon>
        <taxon>eudicotyledons</taxon>
        <taxon>Gunneridae</taxon>
        <taxon>Pentapetalae</taxon>
        <taxon>rosids</taxon>
        <taxon>fabids</taxon>
        <taxon>Fabales</taxon>
        <taxon>Fabaceae</taxon>
        <taxon>Papilionoideae</taxon>
        <taxon>50 kb inversion clade</taxon>
        <taxon>NPAAA clade</taxon>
        <taxon>indigoferoid/millettioid clade</taxon>
        <taxon>Phaseoleae</taxon>
        <taxon>Vigna</taxon>
    </lineage>
</organism>